<evidence type="ECO:0000313" key="3">
    <source>
        <dbReference type="Proteomes" id="UP000034866"/>
    </source>
</evidence>
<reference evidence="2 3" key="1">
    <citation type="journal article" date="2015" name="J. Biotechnol.">
        <title>Complete genome sequence of Photorhabdus temperata subsp. thracensis 39-8(T), an entomopathogenic bacterium for the improved commercial bioinsecticide.</title>
        <authorList>
            <person name="Kwak Y."/>
            <person name="Shin J.H."/>
        </authorList>
    </citation>
    <scope>NUCLEOTIDE SEQUENCE [LARGE SCALE GENOMIC DNA]</scope>
    <source>
        <strain evidence="2 3">DSM 15199</strain>
    </source>
</reference>
<reference evidence="3" key="2">
    <citation type="submission" date="2015-03" db="EMBL/GenBank/DDBJ databases">
        <title>Genome sequence of Azospirillum thiophilum strain DSM 21654T.</title>
        <authorList>
            <person name="Kwak Y."/>
            <person name="Shin J.-H."/>
        </authorList>
    </citation>
    <scope>NUCLEOTIDE SEQUENCE [LARGE SCALE GENOMIC DNA]</scope>
    <source>
        <strain evidence="3">DSM 15199</strain>
    </source>
</reference>
<dbReference type="PATRIC" id="fig|230089.6.peg.3643"/>
<dbReference type="KEGG" id="ptt:VY86_16135"/>
<evidence type="ECO:0000256" key="1">
    <source>
        <dbReference type="SAM" id="Phobius"/>
    </source>
</evidence>
<protein>
    <recommendedName>
        <fullName evidence="4">Pilin accessory protein (PilO)</fullName>
    </recommendedName>
</protein>
<dbReference type="EMBL" id="CP011104">
    <property type="protein sequence ID" value="AKH64637.1"/>
    <property type="molecule type" value="Genomic_DNA"/>
</dbReference>
<proteinExistence type="predicted"/>
<dbReference type="OrthoDB" id="6451163at2"/>
<keyword evidence="1" id="KW-0472">Membrane</keyword>
<name>A0A0F7LSC0_9GAMM</name>
<evidence type="ECO:0000313" key="2">
    <source>
        <dbReference type="EMBL" id="AKH64637.1"/>
    </source>
</evidence>
<keyword evidence="1" id="KW-1133">Transmembrane helix</keyword>
<keyword evidence="3" id="KW-1185">Reference proteome</keyword>
<feature type="transmembrane region" description="Helical" evidence="1">
    <location>
        <begin position="190"/>
        <end position="208"/>
    </location>
</feature>
<organism evidence="2 3">
    <name type="scientific">Photorhabdus thracensis</name>
    <dbReference type="NCBI Taxonomy" id="230089"/>
    <lineage>
        <taxon>Bacteria</taxon>
        <taxon>Pseudomonadati</taxon>
        <taxon>Pseudomonadota</taxon>
        <taxon>Gammaproteobacteria</taxon>
        <taxon>Enterobacterales</taxon>
        <taxon>Morganellaceae</taxon>
        <taxon>Photorhabdus</taxon>
    </lineage>
</organism>
<sequence length="433" mass="47408">MIRTGTDVEHVMQIKLYGKTLVAGIIWRPPVTGLARSNMRRNGIAAGFTLAVRHRVGQGIQIGYVPKEAGAQGDYSLAAALAKAVDKPNWIGAFRLSDGHYALVAVHQGAIMAGRDVIGAREEIEAKLRDTVQLVEGANGVWNVIYAPKEFESLWPEMPLVQLLPKSALKKSIGQLESLTGEMSKHQIKLFGMSAGLAILLAGGWWGWHIYKQNTVLITPDLSNEVEEIPPPHPWLAQPQIAWQFSTWNRALARIPLSLAGWQVDSILLDADTISVSYQRHEGMPINIFQIAAINIFQSDPVISNGGEQAQVLIPFNQQSEDLPEGDDDVLPSSDQALIELTSYFQALDLPPPVLTESASVLPPPPPPTAEGETRVWANPDWQTYSWTLSSQLPPDALFSGKPLPGLRVTSARVVLSDGFPQWELSGVFYAKN</sequence>
<dbReference type="InterPro" id="IPR009663">
    <property type="entry name" value="PAP_PilO"/>
</dbReference>
<dbReference type="AlphaFoldDB" id="A0A0F7LSC0"/>
<dbReference type="Proteomes" id="UP000034866">
    <property type="component" value="Chromosome"/>
</dbReference>
<evidence type="ECO:0008006" key="4">
    <source>
        <dbReference type="Google" id="ProtNLM"/>
    </source>
</evidence>
<gene>
    <name evidence="2" type="ORF">VY86_16135</name>
</gene>
<accession>A0A0F7LSC0</accession>
<dbReference type="STRING" id="230089.VY86_16135"/>
<keyword evidence="1" id="KW-0812">Transmembrane</keyword>
<dbReference type="Pfam" id="PF06864">
    <property type="entry name" value="PAP_PilO"/>
    <property type="match status" value="1"/>
</dbReference>